<evidence type="ECO:0000313" key="2">
    <source>
        <dbReference type="Proteomes" id="UP000775213"/>
    </source>
</evidence>
<dbReference type="Proteomes" id="UP000775213">
    <property type="component" value="Unassembled WGS sequence"/>
</dbReference>
<comment type="caution">
    <text evidence="1">The sequence shown here is derived from an EMBL/GenBank/DDBJ whole genome shotgun (WGS) entry which is preliminary data.</text>
</comment>
<gene>
    <name evidence="1" type="ORF">IEQ34_022354</name>
</gene>
<reference evidence="1 2" key="1">
    <citation type="journal article" date="2021" name="Hortic Res">
        <title>Chromosome-scale assembly of the Dendrobium chrysotoxum genome enhances the understanding of orchid evolution.</title>
        <authorList>
            <person name="Zhang Y."/>
            <person name="Zhang G.Q."/>
            <person name="Zhang D."/>
            <person name="Liu X.D."/>
            <person name="Xu X.Y."/>
            <person name="Sun W.H."/>
            <person name="Yu X."/>
            <person name="Zhu X."/>
            <person name="Wang Z.W."/>
            <person name="Zhao X."/>
            <person name="Zhong W.Y."/>
            <person name="Chen H."/>
            <person name="Yin W.L."/>
            <person name="Huang T."/>
            <person name="Niu S.C."/>
            <person name="Liu Z.J."/>
        </authorList>
    </citation>
    <scope>NUCLEOTIDE SEQUENCE [LARGE SCALE GENOMIC DNA]</scope>
    <source>
        <strain evidence="1">Lindl</strain>
    </source>
</reference>
<organism evidence="1 2">
    <name type="scientific">Dendrobium chrysotoxum</name>
    <name type="common">Orchid</name>
    <dbReference type="NCBI Taxonomy" id="161865"/>
    <lineage>
        <taxon>Eukaryota</taxon>
        <taxon>Viridiplantae</taxon>
        <taxon>Streptophyta</taxon>
        <taxon>Embryophyta</taxon>
        <taxon>Tracheophyta</taxon>
        <taxon>Spermatophyta</taxon>
        <taxon>Magnoliopsida</taxon>
        <taxon>Liliopsida</taxon>
        <taxon>Asparagales</taxon>
        <taxon>Orchidaceae</taxon>
        <taxon>Epidendroideae</taxon>
        <taxon>Malaxideae</taxon>
        <taxon>Dendrobiinae</taxon>
        <taxon>Dendrobium</taxon>
    </lineage>
</organism>
<dbReference type="EMBL" id="JAGFBR010000019">
    <property type="protein sequence ID" value="KAH0448554.1"/>
    <property type="molecule type" value="Genomic_DNA"/>
</dbReference>
<name>A0AAV7FXI6_DENCH</name>
<dbReference type="AlphaFoldDB" id="A0AAV7FXI6"/>
<keyword evidence="2" id="KW-1185">Reference proteome</keyword>
<sequence>MNNRRIGKANPSKLAVIGRQCGTGRNRELLVRKSKTEVYERKREILEVVEPDSIIKDIIKVVRFEVCPPFLYVPDGR</sequence>
<proteinExistence type="predicted"/>
<accession>A0AAV7FXI6</accession>
<protein>
    <submittedName>
        <fullName evidence="1">Uncharacterized protein</fullName>
    </submittedName>
</protein>
<evidence type="ECO:0000313" key="1">
    <source>
        <dbReference type="EMBL" id="KAH0448554.1"/>
    </source>
</evidence>